<dbReference type="EMBL" id="BLXT01002457">
    <property type="protein sequence ID" value="GFN94485.1"/>
    <property type="molecule type" value="Genomic_DNA"/>
</dbReference>
<evidence type="ECO:0000313" key="2">
    <source>
        <dbReference type="Proteomes" id="UP000735302"/>
    </source>
</evidence>
<dbReference type="Proteomes" id="UP000735302">
    <property type="component" value="Unassembled WGS sequence"/>
</dbReference>
<name>A0AAV3ZEZ6_9GAST</name>
<sequence>MVEEEEEEEVMVEKEVMVRRRRRSKTFVLTRAERSEASLEIIARSLETRRKQKAARKAKANYLIMPFAKNNQDHTPGSPMLGLSMGPSLLKQFAGLSTLGVVTTDYIR</sequence>
<reference evidence="1 2" key="1">
    <citation type="journal article" date="2021" name="Elife">
        <title>Chloroplast acquisition without the gene transfer in kleptoplastic sea slugs, Plakobranchus ocellatus.</title>
        <authorList>
            <person name="Maeda T."/>
            <person name="Takahashi S."/>
            <person name="Yoshida T."/>
            <person name="Shimamura S."/>
            <person name="Takaki Y."/>
            <person name="Nagai Y."/>
            <person name="Toyoda A."/>
            <person name="Suzuki Y."/>
            <person name="Arimoto A."/>
            <person name="Ishii H."/>
            <person name="Satoh N."/>
            <person name="Nishiyama T."/>
            <person name="Hasebe M."/>
            <person name="Maruyama T."/>
            <person name="Minagawa J."/>
            <person name="Obokata J."/>
            <person name="Shigenobu S."/>
        </authorList>
    </citation>
    <scope>NUCLEOTIDE SEQUENCE [LARGE SCALE GENOMIC DNA]</scope>
</reference>
<evidence type="ECO:0000313" key="1">
    <source>
        <dbReference type="EMBL" id="GFN94485.1"/>
    </source>
</evidence>
<dbReference type="AlphaFoldDB" id="A0AAV3ZEZ6"/>
<proteinExistence type="predicted"/>
<accession>A0AAV3ZEZ6</accession>
<comment type="caution">
    <text evidence="1">The sequence shown here is derived from an EMBL/GenBank/DDBJ whole genome shotgun (WGS) entry which is preliminary data.</text>
</comment>
<keyword evidence="2" id="KW-1185">Reference proteome</keyword>
<organism evidence="1 2">
    <name type="scientific">Plakobranchus ocellatus</name>
    <dbReference type="NCBI Taxonomy" id="259542"/>
    <lineage>
        <taxon>Eukaryota</taxon>
        <taxon>Metazoa</taxon>
        <taxon>Spiralia</taxon>
        <taxon>Lophotrochozoa</taxon>
        <taxon>Mollusca</taxon>
        <taxon>Gastropoda</taxon>
        <taxon>Heterobranchia</taxon>
        <taxon>Euthyneura</taxon>
        <taxon>Panpulmonata</taxon>
        <taxon>Sacoglossa</taxon>
        <taxon>Placobranchoidea</taxon>
        <taxon>Plakobranchidae</taxon>
        <taxon>Plakobranchus</taxon>
    </lineage>
</organism>
<gene>
    <name evidence="1" type="ORF">PoB_002099100</name>
</gene>
<protein>
    <submittedName>
        <fullName evidence="1">Uncharacterized protein</fullName>
    </submittedName>
</protein>